<proteinExistence type="inferred from homology"/>
<reference evidence="9" key="1">
    <citation type="submission" date="2021-01" db="EMBL/GenBank/DDBJ databases">
        <title>Modified the classification status of verrucomicrobia.</title>
        <authorList>
            <person name="Feng X."/>
        </authorList>
    </citation>
    <scope>NUCLEOTIDE SEQUENCE</scope>
    <source>
        <strain evidence="9">KCTC 13126</strain>
    </source>
</reference>
<keyword evidence="3" id="KW-0136">Cellulose degradation</keyword>
<keyword evidence="5 7" id="KW-0326">Glycosidase</keyword>
<dbReference type="Pfam" id="PF00150">
    <property type="entry name" value="Cellulase"/>
    <property type="match status" value="1"/>
</dbReference>
<name>A0A934VND4_9BACT</name>
<keyword evidence="4" id="KW-0119">Carbohydrate metabolism</keyword>
<keyword evidence="10" id="KW-1185">Reference proteome</keyword>
<dbReference type="RefSeq" id="WP_200354329.1">
    <property type="nucleotide sequence ID" value="NZ_JAENIL010000006.1"/>
</dbReference>
<dbReference type="AlphaFoldDB" id="A0A934VND4"/>
<dbReference type="Gene3D" id="3.20.20.80">
    <property type="entry name" value="Glycosidases"/>
    <property type="match status" value="1"/>
</dbReference>
<evidence type="ECO:0000256" key="6">
    <source>
        <dbReference type="ARBA" id="ARBA00023326"/>
    </source>
</evidence>
<organism evidence="9 10">
    <name type="scientific">Pelagicoccus mobilis</name>
    <dbReference type="NCBI Taxonomy" id="415221"/>
    <lineage>
        <taxon>Bacteria</taxon>
        <taxon>Pseudomonadati</taxon>
        <taxon>Verrucomicrobiota</taxon>
        <taxon>Opitutia</taxon>
        <taxon>Puniceicoccales</taxon>
        <taxon>Pelagicoccaceae</taxon>
        <taxon>Pelagicoccus</taxon>
    </lineage>
</organism>
<dbReference type="PANTHER" id="PTHR31297:SF41">
    <property type="entry name" value="ENDOGLUCANASE, PUTATIVE (AFU_ORTHOLOGUE AFUA_5G01830)-RELATED"/>
    <property type="match status" value="1"/>
</dbReference>
<dbReference type="Proteomes" id="UP000617628">
    <property type="component" value="Unassembled WGS sequence"/>
</dbReference>
<evidence type="ECO:0000256" key="1">
    <source>
        <dbReference type="ARBA" id="ARBA00005641"/>
    </source>
</evidence>
<evidence type="ECO:0000256" key="5">
    <source>
        <dbReference type="ARBA" id="ARBA00023295"/>
    </source>
</evidence>
<gene>
    <name evidence="9" type="ORF">JIN87_04485</name>
</gene>
<evidence type="ECO:0000256" key="2">
    <source>
        <dbReference type="ARBA" id="ARBA00022801"/>
    </source>
</evidence>
<feature type="domain" description="Glycoside hydrolase family 5" evidence="8">
    <location>
        <begin position="32"/>
        <end position="332"/>
    </location>
</feature>
<comment type="similarity">
    <text evidence="1 7">Belongs to the glycosyl hydrolase 5 (cellulase A) family.</text>
</comment>
<dbReference type="GO" id="GO:0008422">
    <property type="term" value="F:beta-glucosidase activity"/>
    <property type="evidence" value="ECO:0007669"/>
    <property type="project" value="TreeGrafter"/>
</dbReference>
<evidence type="ECO:0000256" key="7">
    <source>
        <dbReference type="RuleBase" id="RU361153"/>
    </source>
</evidence>
<protein>
    <submittedName>
        <fullName evidence="9">Cellulase family glycosylhydrolase</fullName>
    </submittedName>
</protein>
<dbReference type="InterPro" id="IPR017853">
    <property type="entry name" value="GH"/>
</dbReference>
<dbReference type="InterPro" id="IPR001547">
    <property type="entry name" value="Glyco_hydro_5"/>
</dbReference>
<evidence type="ECO:0000313" key="9">
    <source>
        <dbReference type="EMBL" id="MBK1876112.1"/>
    </source>
</evidence>
<accession>A0A934VND4</accession>
<evidence type="ECO:0000256" key="3">
    <source>
        <dbReference type="ARBA" id="ARBA00023001"/>
    </source>
</evidence>
<dbReference type="PANTHER" id="PTHR31297">
    <property type="entry name" value="GLUCAN ENDO-1,6-BETA-GLUCOSIDASE B"/>
    <property type="match status" value="1"/>
</dbReference>
<dbReference type="SUPFAM" id="SSF51445">
    <property type="entry name" value="(Trans)glycosidases"/>
    <property type="match status" value="1"/>
</dbReference>
<dbReference type="GO" id="GO:0005576">
    <property type="term" value="C:extracellular region"/>
    <property type="evidence" value="ECO:0007669"/>
    <property type="project" value="TreeGrafter"/>
</dbReference>
<dbReference type="GO" id="GO:0030245">
    <property type="term" value="P:cellulose catabolic process"/>
    <property type="evidence" value="ECO:0007669"/>
    <property type="project" value="UniProtKB-KW"/>
</dbReference>
<comment type="caution">
    <text evidence="9">The sequence shown here is derived from an EMBL/GenBank/DDBJ whole genome shotgun (WGS) entry which is preliminary data.</text>
</comment>
<evidence type="ECO:0000313" key="10">
    <source>
        <dbReference type="Proteomes" id="UP000617628"/>
    </source>
</evidence>
<evidence type="ECO:0000259" key="8">
    <source>
        <dbReference type="Pfam" id="PF00150"/>
    </source>
</evidence>
<dbReference type="GO" id="GO:0009986">
    <property type="term" value="C:cell surface"/>
    <property type="evidence" value="ECO:0007669"/>
    <property type="project" value="TreeGrafter"/>
</dbReference>
<dbReference type="InterPro" id="IPR050386">
    <property type="entry name" value="Glycosyl_hydrolase_5"/>
</dbReference>
<keyword evidence="2 7" id="KW-0378">Hydrolase</keyword>
<keyword evidence="6" id="KW-0624">Polysaccharide degradation</keyword>
<evidence type="ECO:0000256" key="4">
    <source>
        <dbReference type="ARBA" id="ARBA00023277"/>
    </source>
</evidence>
<sequence length="367" mass="42467">MNHTGNRLSGRARARGFNLQEKFNATLRNDPFREEDFELMAEWGFDFVRLPMSYHCWSSPENWTALDEGCLKEIDQAVAWGQEYGIHVSLNFHRAPGYSVNRSVEEPFCLWTDDEALEAFCYHWRHFAERYQDVGDGVSFDLLNEPAFHAPGSSRFVSLAEWRRVYEQALAVIREVSPERVVLVEGGAWGSLPVGRIDDPFVWQSAHLYSPLAVTHWRAPFIEIDWTSEAPDWPWNPDTDEDWEARAKFADLFYGSGTEFSIPDESNASVWDAARFRRRMRVWADEQRVSGRVHVGEFGVFNETPHGVSLEWLSGALDSFREAELGWALWELRGPFGVLDSERKDVAYEDFKGMRLDRRMLELLKNG</sequence>
<dbReference type="EMBL" id="JAENIL010000006">
    <property type="protein sequence ID" value="MBK1876112.1"/>
    <property type="molecule type" value="Genomic_DNA"/>
</dbReference>